<dbReference type="EMBL" id="CP046915">
    <property type="protein sequence ID" value="QGZ64728.1"/>
    <property type="molecule type" value="Genomic_DNA"/>
</dbReference>
<evidence type="ECO:0000256" key="6">
    <source>
        <dbReference type="ARBA" id="ARBA00023136"/>
    </source>
</evidence>
<evidence type="ECO:0000256" key="1">
    <source>
        <dbReference type="ARBA" id="ARBA00004651"/>
    </source>
</evidence>
<dbReference type="Proteomes" id="UP000433577">
    <property type="component" value="Chromosome 3"/>
</dbReference>
<feature type="transmembrane region" description="Helical" evidence="7">
    <location>
        <begin position="101"/>
        <end position="121"/>
    </location>
</feature>
<dbReference type="InterPro" id="IPR035906">
    <property type="entry name" value="MetI-like_sf"/>
</dbReference>
<dbReference type="KEGG" id="pacs:FAZ98_23145"/>
<protein>
    <submittedName>
        <fullName evidence="9">ABC transporter permease subunit</fullName>
    </submittedName>
</protein>
<gene>
    <name evidence="9" type="ORF">FAZ98_23145</name>
</gene>
<feature type="transmembrane region" description="Helical" evidence="7">
    <location>
        <begin position="174"/>
        <end position="193"/>
    </location>
</feature>
<keyword evidence="6 7" id="KW-0472">Membrane</keyword>
<dbReference type="PANTHER" id="PTHR43163:SF6">
    <property type="entry name" value="DIPEPTIDE TRANSPORT SYSTEM PERMEASE PROTEIN DPPB-RELATED"/>
    <property type="match status" value="1"/>
</dbReference>
<reference evidence="9 10" key="1">
    <citation type="submission" date="2019-12" db="EMBL/GenBank/DDBJ databases">
        <title>Paraburkholderia acidiphila 7Q-K02 sp. nov and Paraburkholderia acidisoli DHF22 sp. nov., two strains isolated from forest soil.</title>
        <authorList>
            <person name="Gao Z."/>
            <person name="Qiu L."/>
        </authorList>
    </citation>
    <scope>NUCLEOTIDE SEQUENCE [LARGE SCALE GENOMIC DNA]</scope>
    <source>
        <strain evidence="9 10">DHF22</strain>
    </source>
</reference>
<evidence type="ECO:0000256" key="5">
    <source>
        <dbReference type="ARBA" id="ARBA00022989"/>
    </source>
</evidence>
<comment type="subcellular location">
    <subcellularLocation>
        <location evidence="1 7">Cell membrane</location>
        <topology evidence="1 7">Multi-pass membrane protein</topology>
    </subcellularLocation>
</comment>
<dbReference type="RefSeq" id="WP_158954446.1">
    <property type="nucleotide sequence ID" value="NZ_CP046915.1"/>
</dbReference>
<keyword evidence="5 7" id="KW-1133">Transmembrane helix</keyword>
<dbReference type="PANTHER" id="PTHR43163">
    <property type="entry name" value="DIPEPTIDE TRANSPORT SYSTEM PERMEASE PROTEIN DPPB-RELATED"/>
    <property type="match status" value="1"/>
</dbReference>
<keyword evidence="4 7" id="KW-0812">Transmembrane</keyword>
<proteinExistence type="inferred from homology"/>
<sequence length="311" mass="32527">MLRQVAARLLTGLLVLWLAASAAFVTVHALPGRIEDVLAGDLSYPGLREAIAAQWGLDHSLLWQYGQFVLRLLHGDLGTSFVLQQPVSAVIVSQLWPTAQLAGSAGVLAVLLALGVATATAGASHAGGLGAWSARIASAGELVCTSTPVFWGGLLLLIAFSFHWRLFPVSGAAGWRSLVLPAVTLALPTAGMLSQVMREALDAAFERPFVTTVRARGVSEAGLRVGHLLRHALLPVVTLGGWLIGGLLGGAVITEKLFGRPGLGSITLDAVTSQDVPVVLAVVLLAAFVHVVISTALDIAYLFIDPRLRNP</sequence>
<keyword evidence="3" id="KW-1003">Cell membrane</keyword>
<dbReference type="GO" id="GO:0071916">
    <property type="term" value="F:dipeptide transmembrane transporter activity"/>
    <property type="evidence" value="ECO:0007669"/>
    <property type="project" value="TreeGrafter"/>
</dbReference>
<dbReference type="AlphaFoldDB" id="A0A7Z2GMW0"/>
<dbReference type="Pfam" id="PF00528">
    <property type="entry name" value="BPD_transp_1"/>
    <property type="match status" value="1"/>
</dbReference>
<dbReference type="GO" id="GO:0005886">
    <property type="term" value="C:plasma membrane"/>
    <property type="evidence" value="ECO:0007669"/>
    <property type="project" value="UniProtKB-SubCell"/>
</dbReference>
<evidence type="ECO:0000256" key="4">
    <source>
        <dbReference type="ARBA" id="ARBA00022692"/>
    </source>
</evidence>
<evidence type="ECO:0000259" key="8">
    <source>
        <dbReference type="PROSITE" id="PS50928"/>
    </source>
</evidence>
<evidence type="ECO:0000313" key="9">
    <source>
        <dbReference type="EMBL" id="QGZ64728.1"/>
    </source>
</evidence>
<evidence type="ECO:0000313" key="10">
    <source>
        <dbReference type="Proteomes" id="UP000433577"/>
    </source>
</evidence>
<comment type="similarity">
    <text evidence="7">Belongs to the binding-protein-dependent transport system permease family.</text>
</comment>
<accession>A0A7Z2GMW0</accession>
<name>A0A7Z2GMW0_9BURK</name>
<dbReference type="CDD" id="cd06261">
    <property type="entry name" value="TM_PBP2"/>
    <property type="match status" value="1"/>
</dbReference>
<organism evidence="9 10">
    <name type="scientific">Paraburkholderia acidisoli</name>
    <dbReference type="NCBI Taxonomy" id="2571748"/>
    <lineage>
        <taxon>Bacteria</taxon>
        <taxon>Pseudomonadati</taxon>
        <taxon>Pseudomonadota</taxon>
        <taxon>Betaproteobacteria</taxon>
        <taxon>Burkholderiales</taxon>
        <taxon>Burkholderiaceae</taxon>
        <taxon>Paraburkholderia</taxon>
    </lineage>
</organism>
<dbReference type="SUPFAM" id="SSF161098">
    <property type="entry name" value="MetI-like"/>
    <property type="match status" value="1"/>
</dbReference>
<feature type="transmembrane region" description="Helical" evidence="7">
    <location>
        <begin position="278"/>
        <end position="304"/>
    </location>
</feature>
<keyword evidence="2 7" id="KW-0813">Transport</keyword>
<evidence type="ECO:0000256" key="2">
    <source>
        <dbReference type="ARBA" id="ARBA00022448"/>
    </source>
</evidence>
<dbReference type="InterPro" id="IPR000515">
    <property type="entry name" value="MetI-like"/>
</dbReference>
<evidence type="ECO:0000256" key="7">
    <source>
        <dbReference type="RuleBase" id="RU363032"/>
    </source>
</evidence>
<dbReference type="PROSITE" id="PS50928">
    <property type="entry name" value="ABC_TM1"/>
    <property type="match status" value="1"/>
</dbReference>
<feature type="transmembrane region" description="Helical" evidence="7">
    <location>
        <begin position="142"/>
        <end position="162"/>
    </location>
</feature>
<feature type="domain" description="ABC transmembrane type-1" evidence="8">
    <location>
        <begin position="95"/>
        <end position="301"/>
    </location>
</feature>
<evidence type="ECO:0000256" key="3">
    <source>
        <dbReference type="ARBA" id="ARBA00022475"/>
    </source>
</evidence>
<keyword evidence="10" id="KW-1185">Reference proteome</keyword>
<dbReference type="OrthoDB" id="9805855at2"/>
<feature type="transmembrane region" description="Helical" evidence="7">
    <location>
        <begin position="232"/>
        <end position="253"/>
    </location>
</feature>